<dbReference type="AlphaFoldDB" id="A0A1R3L191"/>
<reference evidence="2" key="1">
    <citation type="submission" date="2013-09" db="EMBL/GenBank/DDBJ databases">
        <title>Corchorus olitorius genome sequencing.</title>
        <authorList>
            <person name="Alam M."/>
            <person name="Haque M.S."/>
            <person name="Islam M.S."/>
            <person name="Emdad E.M."/>
            <person name="Islam M.M."/>
            <person name="Ahmed B."/>
            <person name="Halim A."/>
            <person name="Hossen Q.M.M."/>
            <person name="Hossain M.Z."/>
            <person name="Ahmed R."/>
            <person name="Khan M.M."/>
            <person name="Islam R."/>
            <person name="Rashid M.M."/>
            <person name="Khan S.A."/>
            <person name="Rahman M.S."/>
            <person name="Alam M."/>
            <person name="Yahiya A.S."/>
            <person name="Khan M.S."/>
            <person name="Azam M.S."/>
            <person name="Haque T."/>
            <person name="Lashkar M.Z.H."/>
            <person name="Akhand A.I."/>
            <person name="Morshed G."/>
            <person name="Roy S."/>
            <person name="Uddin K.S."/>
            <person name="Rabeya T."/>
            <person name="Hossain A.S."/>
            <person name="Chowdhury A."/>
            <person name="Snigdha A.R."/>
            <person name="Mortoza M.S."/>
            <person name="Matin S.A."/>
            <person name="Hoque S.M.E."/>
            <person name="Islam M.K."/>
            <person name="Roy D.K."/>
            <person name="Haider R."/>
            <person name="Moosa M.M."/>
            <person name="Elias S.M."/>
            <person name="Hasan A.M."/>
            <person name="Jahan S."/>
            <person name="Shafiuddin M."/>
            <person name="Mahmood N."/>
            <person name="Shommy N.S."/>
        </authorList>
    </citation>
    <scope>NUCLEOTIDE SEQUENCE [LARGE SCALE GENOMIC DNA]</scope>
    <source>
        <strain evidence="2">cv. O-4</strain>
    </source>
</reference>
<comment type="caution">
    <text evidence="1">The sequence shown here is derived from an EMBL/GenBank/DDBJ whole genome shotgun (WGS) entry which is preliminary data.</text>
</comment>
<protein>
    <submittedName>
        <fullName evidence="1">Uncharacterized protein</fullName>
    </submittedName>
</protein>
<organism evidence="1 2">
    <name type="scientific">Corchorus olitorius</name>
    <dbReference type="NCBI Taxonomy" id="93759"/>
    <lineage>
        <taxon>Eukaryota</taxon>
        <taxon>Viridiplantae</taxon>
        <taxon>Streptophyta</taxon>
        <taxon>Embryophyta</taxon>
        <taxon>Tracheophyta</taxon>
        <taxon>Spermatophyta</taxon>
        <taxon>Magnoliopsida</taxon>
        <taxon>eudicotyledons</taxon>
        <taxon>Gunneridae</taxon>
        <taxon>Pentapetalae</taxon>
        <taxon>rosids</taxon>
        <taxon>malvids</taxon>
        <taxon>Malvales</taxon>
        <taxon>Malvaceae</taxon>
        <taxon>Grewioideae</taxon>
        <taxon>Apeibeae</taxon>
        <taxon>Corchorus</taxon>
    </lineage>
</organism>
<dbReference type="Proteomes" id="UP000187203">
    <property type="component" value="Unassembled WGS sequence"/>
</dbReference>
<accession>A0A1R3L191</accession>
<gene>
    <name evidence="1" type="ORF">COLO4_02323</name>
</gene>
<keyword evidence="2" id="KW-1185">Reference proteome</keyword>
<dbReference type="EMBL" id="AWUE01005213">
    <property type="protein sequence ID" value="OMP13077.1"/>
    <property type="molecule type" value="Genomic_DNA"/>
</dbReference>
<evidence type="ECO:0000313" key="2">
    <source>
        <dbReference type="Proteomes" id="UP000187203"/>
    </source>
</evidence>
<proteinExistence type="predicted"/>
<sequence length="36" mass="3941">MDARRCAVSTRAVLSEQVDRIPFYAPRSLPCGDMGA</sequence>
<name>A0A1R3L191_9ROSI</name>
<evidence type="ECO:0000313" key="1">
    <source>
        <dbReference type="EMBL" id="OMP13077.1"/>
    </source>
</evidence>